<proteinExistence type="predicted"/>
<sequence>MAFGLSGAAIGGIAAGVGAIGGALIGSNGAQDAAQTQADAANNAAALQNQQWQQTQKNLKPYMDLGSSAINPLLAAMGYNVTKNDDGTYTFGSADPNNPLQQRFNYADFQAPTAAQAQSTPGYQFTLDQGLKSVQNSAAARGLGASGAALKGAASYATGLADSTYNDVFNRALSTYNSNFGKAQNVFQTNYNSAANNVNRLSGLVGNGQNAAATNGSLGAAAAGNIGNTLMSGANAQAAGVVGSSNALSNALGGVGNAAFTYGLLNNNASPAAGAGYSSNALLNGMGGSYAGSGSYYTPSSQTIFQV</sequence>
<protein>
    <recommendedName>
        <fullName evidence="3">DNA transfer protein</fullName>
    </recommendedName>
</protein>
<dbReference type="EMBL" id="RKIO01000002">
    <property type="protein sequence ID" value="RSC14755.1"/>
    <property type="molecule type" value="Genomic_DNA"/>
</dbReference>
<evidence type="ECO:0000313" key="1">
    <source>
        <dbReference type="EMBL" id="RSC14755.1"/>
    </source>
</evidence>
<name>A0A427P4W4_9BURK</name>
<dbReference type="Proteomes" id="UP000272140">
    <property type="component" value="Unassembled WGS sequence"/>
</dbReference>
<comment type="caution">
    <text evidence="1">The sequence shown here is derived from an EMBL/GenBank/DDBJ whole genome shotgun (WGS) entry which is preliminary data.</text>
</comment>
<gene>
    <name evidence="1" type="ORF">EGT41_16355</name>
</gene>
<organism evidence="1 2">
    <name type="scientific">Burkholderia cenocepacia</name>
    <dbReference type="NCBI Taxonomy" id="95486"/>
    <lineage>
        <taxon>Bacteria</taxon>
        <taxon>Pseudomonadati</taxon>
        <taxon>Pseudomonadota</taxon>
        <taxon>Betaproteobacteria</taxon>
        <taxon>Burkholderiales</taxon>
        <taxon>Burkholderiaceae</taxon>
        <taxon>Burkholderia</taxon>
        <taxon>Burkholderia cepacia complex</taxon>
    </lineage>
</organism>
<evidence type="ECO:0008006" key="3">
    <source>
        <dbReference type="Google" id="ProtNLM"/>
    </source>
</evidence>
<reference evidence="2" key="1">
    <citation type="submission" date="2018-11" db="EMBL/GenBank/DDBJ databases">
        <title>FDA dAtabase for Regulatory Grade micrObial Sequences (FDA-ARGOS): Supporting development and validation of Infectious Disease Dx tests.</title>
        <authorList>
            <person name="Goldberg B."/>
            <person name="Campos J."/>
            <person name="Tallon L."/>
            <person name="Sadzewicz L."/>
            <person name="Zhao X."/>
            <person name="Vavikolanu K."/>
            <person name="Mehta A."/>
            <person name="Aluvathingal J."/>
            <person name="Nadendla S."/>
            <person name="Geyer C."/>
            <person name="Nandy P."/>
            <person name="Yan Y."/>
            <person name="Sichtig H."/>
        </authorList>
    </citation>
    <scope>NUCLEOTIDE SEQUENCE [LARGE SCALE GENOMIC DNA]</scope>
    <source>
        <strain evidence="2">FDAARGOS_544</strain>
    </source>
</reference>
<evidence type="ECO:0000313" key="2">
    <source>
        <dbReference type="Proteomes" id="UP000272140"/>
    </source>
</evidence>
<dbReference type="AlphaFoldDB" id="A0A427P4W4"/>
<accession>A0A427P4W4</accession>
<dbReference type="RefSeq" id="WP_125381038.1">
    <property type="nucleotide sequence ID" value="NZ_CP091012.1"/>
</dbReference>